<keyword evidence="3" id="KW-1185">Reference proteome</keyword>
<protein>
    <submittedName>
        <fullName evidence="2">Uncharacterized protein</fullName>
    </submittedName>
</protein>
<dbReference type="Proteomes" id="UP000325313">
    <property type="component" value="Unassembled WGS sequence"/>
</dbReference>
<gene>
    <name evidence="1" type="ORF">PGT21_011325</name>
    <name evidence="2" type="ORF">PGTUg99_033103</name>
</gene>
<name>A0A5B0SL03_PUCGR</name>
<evidence type="ECO:0000313" key="3">
    <source>
        <dbReference type="Proteomes" id="UP000324748"/>
    </source>
</evidence>
<dbReference type="Proteomes" id="UP000324748">
    <property type="component" value="Unassembled WGS sequence"/>
</dbReference>
<dbReference type="AlphaFoldDB" id="A0A5B0SL03"/>
<proteinExistence type="predicted"/>
<sequence length="89" mass="9323">MVAKYVDGPLGSGLSADSRGLNLADSDEFESPAGAPAVSEDVSDPIDLHCSADPACLCGRALAFKLSCDRKFEAFQSNIPVQISITIYS</sequence>
<accession>A0A5B0SL03</accession>
<evidence type="ECO:0000313" key="2">
    <source>
        <dbReference type="EMBL" id="KAA1138651.1"/>
    </source>
</evidence>
<evidence type="ECO:0000313" key="4">
    <source>
        <dbReference type="Proteomes" id="UP000325313"/>
    </source>
</evidence>
<dbReference type="EMBL" id="VDEP01000002">
    <property type="protein sequence ID" value="KAA1138651.1"/>
    <property type="molecule type" value="Genomic_DNA"/>
</dbReference>
<evidence type="ECO:0000313" key="1">
    <source>
        <dbReference type="EMBL" id="KAA1108396.1"/>
    </source>
</evidence>
<dbReference type="EMBL" id="VSWC01000028">
    <property type="protein sequence ID" value="KAA1108396.1"/>
    <property type="molecule type" value="Genomic_DNA"/>
</dbReference>
<comment type="caution">
    <text evidence="2">The sequence shown here is derived from an EMBL/GenBank/DDBJ whole genome shotgun (WGS) entry which is preliminary data.</text>
</comment>
<organism evidence="2 4">
    <name type="scientific">Puccinia graminis f. sp. tritici</name>
    <dbReference type="NCBI Taxonomy" id="56615"/>
    <lineage>
        <taxon>Eukaryota</taxon>
        <taxon>Fungi</taxon>
        <taxon>Dikarya</taxon>
        <taxon>Basidiomycota</taxon>
        <taxon>Pucciniomycotina</taxon>
        <taxon>Pucciniomycetes</taxon>
        <taxon>Pucciniales</taxon>
        <taxon>Pucciniaceae</taxon>
        <taxon>Puccinia</taxon>
    </lineage>
</organism>
<reference evidence="3 4" key="1">
    <citation type="submission" date="2019-05" db="EMBL/GenBank/DDBJ databases">
        <title>Emergence of the Ug99 lineage of the wheat stem rust pathogen through somatic hybridization.</title>
        <authorList>
            <person name="Li F."/>
            <person name="Upadhyaya N.M."/>
            <person name="Sperschneider J."/>
            <person name="Matny O."/>
            <person name="Nguyen-Phuc H."/>
            <person name="Mago R."/>
            <person name="Raley C."/>
            <person name="Miller M.E."/>
            <person name="Silverstein K.A.T."/>
            <person name="Henningsen E."/>
            <person name="Hirsch C.D."/>
            <person name="Visser B."/>
            <person name="Pretorius Z.A."/>
            <person name="Steffenson B.J."/>
            <person name="Schwessinger B."/>
            <person name="Dodds P.N."/>
            <person name="Figueroa M."/>
        </authorList>
    </citation>
    <scope>NUCLEOTIDE SEQUENCE [LARGE SCALE GENOMIC DNA]</scope>
    <source>
        <strain evidence="1">21-0</strain>
        <strain evidence="2 4">Ug99</strain>
    </source>
</reference>